<keyword evidence="1" id="KW-0812">Transmembrane</keyword>
<feature type="transmembrane region" description="Helical" evidence="1">
    <location>
        <begin position="275"/>
        <end position="295"/>
    </location>
</feature>
<gene>
    <name evidence="2" type="ORF">EII21_03335</name>
</gene>
<feature type="transmembrane region" description="Helical" evidence="1">
    <location>
        <begin position="59"/>
        <end position="79"/>
    </location>
</feature>
<sequence length="335" mass="36560">MSALIALLLPLAALALELYLHHSGRLNGKPLLWSLPVWWLLPFVAGAAWWVYDTDAGMGFFAAYLFARAWFLFYAFYLNDITARFHLPTALQKRLLNCALIVLSLLPVLLAGILAGVNALAAPLLPLLLALAAAYTAWRLLGKDAQPQHHHAYALLNRWFAIWPQPSGQHFWLSPKALRRAQCDYPDVALHAAKRPLFKKNAPAATSLAMCLAAAVWIGAVLMLQALPAVWALAGSTAPACCALWCALLGTRSLCAAPTLRPILEAHRAPLQKSLIILLFFSSFSLLLGLSGYWLAHGQQVDVRAGLAVVLLVLATGIGYSLYLLRRPRALPPQS</sequence>
<evidence type="ECO:0000313" key="2">
    <source>
        <dbReference type="EMBL" id="RRD90997.1"/>
    </source>
</evidence>
<dbReference type="STRING" id="1121352.GCA_000620925_00822"/>
<keyword evidence="1" id="KW-1133">Transmembrane helix</keyword>
<protein>
    <submittedName>
        <fullName evidence="2">Uncharacterized protein</fullName>
    </submittedName>
</protein>
<dbReference type="Proteomes" id="UP000269923">
    <property type="component" value="Unassembled WGS sequence"/>
</dbReference>
<feature type="transmembrane region" description="Helical" evidence="1">
    <location>
        <begin position="99"/>
        <end position="132"/>
    </location>
</feature>
<feature type="transmembrane region" description="Helical" evidence="1">
    <location>
        <begin position="307"/>
        <end position="325"/>
    </location>
</feature>
<keyword evidence="1" id="KW-0472">Membrane</keyword>
<dbReference type="AlphaFoldDB" id="A0A3P2A6D5"/>
<proteinExistence type="predicted"/>
<name>A0A3P2A6D5_9NEIS</name>
<dbReference type="EMBL" id="RQYC01000003">
    <property type="protein sequence ID" value="RRD90997.1"/>
    <property type="molecule type" value="Genomic_DNA"/>
</dbReference>
<dbReference type="OrthoDB" id="9783692at2"/>
<accession>A0A3P2A6D5</accession>
<feature type="transmembrane region" description="Helical" evidence="1">
    <location>
        <begin position="230"/>
        <end position="254"/>
    </location>
</feature>
<feature type="transmembrane region" description="Helical" evidence="1">
    <location>
        <begin position="204"/>
        <end position="224"/>
    </location>
</feature>
<comment type="caution">
    <text evidence="2">The sequence shown here is derived from an EMBL/GenBank/DDBJ whole genome shotgun (WGS) entry which is preliminary data.</text>
</comment>
<feature type="transmembrane region" description="Helical" evidence="1">
    <location>
        <begin position="31"/>
        <end position="52"/>
    </location>
</feature>
<reference evidence="2 3" key="1">
    <citation type="submission" date="2018-11" db="EMBL/GenBank/DDBJ databases">
        <title>Genomes From Bacteria Associated with the Canine Oral Cavity: a Test Case for Automated Genome-Based Taxonomic Assignment.</title>
        <authorList>
            <person name="Coil D.A."/>
            <person name="Jospin G."/>
            <person name="Darling A.E."/>
            <person name="Wallis C."/>
            <person name="Davis I.J."/>
            <person name="Harris S."/>
            <person name="Eisen J.A."/>
            <person name="Holcombe L.J."/>
            <person name="O'Flynn C."/>
        </authorList>
    </citation>
    <scope>NUCLEOTIDE SEQUENCE [LARGE SCALE GENOMIC DNA]</scope>
    <source>
        <strain evidence="2 3">COT-280</strain>
    </source>
</reference>
<organism evidence="2 3">
    <name type="scientific">Conchiformibius steedae</name>
    <dbReference type="NCBI Taxonomy" id="153493"/>
    <lineage>
        <taxon>Bacteria</taxon>
        <taxon>Pseudomonadati</taxon>
        <taxon>Pseudomonadota</taxon>
        <taxon>Betaproteobacteria</taxon>
        <taxon>Neisseriales</taxon>
        <taxon>Neisseriaceae</taxon>
        <taxon>Conchiformibius</taxon>
    </lineage>
</organism>
<keyword evidence="3" id="KW-1185">Reference proteome</keyword>
<evidence type="ECO:0000313" key="3">
    <source>
        <dbReference type="Proteomes" id="UP000269923"/>
    </source>
</evidence>
<dbReference type="RefSeq" id="WP_124794231.1">
    <property type="nucleotide sequence ID" value="NZ_RQYC01000003.1"/>
</dbReference>
<evidence type="ECO:0000256" key="1">
    <source>
        <dbReference type="SAM" id="Phobius"/>
    </source>
</evidence>